<dbReference type="EMBL" id="CP030850">
    <property type="protein sequence ID" value="AXE20936.1"/>
    <property type="molecule type" value="Genomic_DNA"/>
</dbReference>
<keyword evidence="1" id="KW-0472">Membrane</keyword>
<dbReference type="Proteomes" id="UP000251993">
    <property type="component" value="Chromosome"/>
</dbReference>
<dbReference type="AlphaFoldDB" id="A0A344TQL5"/>
<keyword evidence="1" id="KW-1133">Transmembrane helix</keyword>
<evidence type="ECO:0000256" key="1">
    <source>
        <dbReference type="SAM" id="Phobius"/>
    </source>
</evidence>
<proteinExistence type="predicted"/>
<protein>
    <submittedName>
        <fullName evidence="2">Uncharacterized protein</fullName>
    </submittedName>
</protein>
<organism evidence="2 3">
    <name type="scientific">Runella rosea</name>
    <dbReference type="NCBI Taxonomy" id="2259595"/>
    <lineage>
        <taxon>Bacteria</taxon>
        <taxon>Pseudomonadati</taxon>
        <taxon>Bacteroidota</taxon>
        <taxon>Cytophagia</taxon>
        <taxon>Cytophagales</taxon>
        <taxon>Spirosomataceae</taxon>
        <taxon>Runella</taxon>
    </lineage>
</organism>
<keyword evidence="1" id="KW-0812">Transmembrane</keyword>
<evidence type="ECO:0000313" key="2">
    <source>
        <dbReference type="EMBL" id="AXE20936.1"/>
    </source>
</evidence>
<sequence length="65" mass="7690">MIFSDLIIDFVVNFDFILTFDLGANGLYLIPFKYQKVQKNDHFEQILCFFFGLDLLNINSICLYK</sequence>
<dbReference type="KEGG" id="run:DR864_25940"/>
<feature type="transmembrane region" description="Helical" evidence="1">
    <location>
        <begin position="6"/>
        <end position="30"/>
    </location>
</feature>
<gene>
    <name evidence="2" type="ORF">DR864_25940</name>
</gene>
<keyword evidence="3" id="KW-1185">Reference proteome</keyword>
<accession>A0A344TQL5</accession>
<evidence type="ECO:0000313" key="3">
    <source>
        <dbReference type="Proteomes" id="UP000251993"/>
    </source>
</evidence>
<name>A0A344TQL5_9BACT</name>
<reference evidence="2 3" key="1">
    <citation type="submission" date="2018-07" db="EMBL/GenBank/DDBJ databases">
        <title>Genome sequencing of Runella.</title>
        <authorList>
            <person name="Baek M.-G."/>
            <person name="Yi H."/>
        </authorList>
    </citation>
    <scope>NUCLEOTIDE SEQUENCE [LARGE SCALE GENOMIC DNA]</scope>
    <source>
        <strain evidence="2 3">HYN0085</strain>
    </source>
</reference>